<dbReference type="OrthoDB" id="2266637at2759"/>
<feature type="region of interest" description="Disordered" evidence="1">
    <location>
        <begin position="179"/>
        <end position="215"/>
    </location>
</feature>
<accession>A0A4C1XV41</accession>
<proteinExistence type="predicted"/>
<comment type="caution">
    <text evidence="2">The sequence shown here is derived from an EMBL/GenBank/DDBJ whole genome shotgun (WGS) entry which is preliminary data.</text>
</comment>
<dbReference type="Proteomes" id="UP000299102">
    <property type="component" value="Unassembled WGS sequence"/>
</dbReference>
<evidence type="ECO:0000256" key="1">
    <source>
        <dbReference type="SAM" id="MobiDB-lite"/>
    </source>
</evidence>
<reference evidence="2 3" key="1">
    <citation type="journal article" date="2019" name="Commun. Biol.">
        <title>The bagworm genome reveals a unique fibroin gene that provides high tensile strength.</title>
        <authorList>
            <person name="Kono N."/>
            <person name="Nakamura H."/>
            <person name="Ohtoshi R."/>
            <person name="Tomita M."/>
            <person name="Numata K."/>
            <person name="Arakawa K."/>
        </authorList>
    </citation>
    <scope>NUCLEOTIDE SEQUENCE [LARGE SCALE GENOMIC DNA]</scope>
</reference>
<dbReference type="EMBL" id="BGZK01000983">
    <property type="protein sequence ID" value="GBP67418.1"/>
    <property type="molecule type" value="Genomic_DNA"/>
</dbReference>
<gene>
    <name evidence="2" type="ORF">EVAR_47137_1</name>
</gene>
<organism evidence="2 3">
    <name type="scientific">Eumeta variegata</name>
    <name type="common">Bagworm moth</name>
    <name type="synonym">Eumeta japonica</name>
    <dbReference type="NCBI Taxonomy" id="151549"/>
    <lineage>
        <taxon>Eukaryota</taxon>
        <taxon>Metazoa</taxon>
        <taxon>Ecdysozoa</taxon>
        <taxon>Arthropoda</taxon>
        <taxon>Hexapoda</taxon>
        <taxon>Insecta</taxon>
        <taxon>Pterygota</taxon>
        <taxon>Neoptera</taxon>
        <taxon>Endopterygota</taxon>
        <taxon>Lepidoptera</taxon>
        <taxon>Glossata</taxon>
        <taxon>Ditrysia</taxon>
        <taxon>Tineoidea</taxon>
        <taxon>Psychidae</taxon>
        <taxon>Oiketicinae</taxon>
        <taxon>Eumeta</taxon>
    </lineage>
</organism>
<sequence>MVGIGTDNASVMVGINNSLVEQLKREHGLKRLILIHCELATLVRYWFVNSSVDLCFPRCVHVTFVLKVLSRTKVNSHASHHSWTDGFTKVINKPLSKGNRSVIVHVGGETGFVPNAMLTFKDGQATSVKQYFTPFSVFPLFKRPSSFNLSCAHAVERDSCIIKAQIDRQICWYRKASGSEAEDVSENFVSKQSDHNSVPEESVSEDEELEIHQVT</sequence>
<protein>
    <submittedName>
        <fullName evidence="2">Uncharacterized protein</fullName>
    </submittedName>
</protein>
<evidence type="ECO:0000313" key="3">
    <source>
        <dbReference type="Proteomes" id="UP000299102"/>
    </source>
</evidence>
<keyword evidence="3" id="KW-1185">Reference proteome</keyword>
<evidence type="ECO:0000313" key="2">
    <source>
        <dbReference type="EMBL" id="GBP67418.1"/>
    </source>
</evidence>
<dbReference type="AlphaFoldDB" id="A0A4C1XV41"/>
<name>A0A4C1XV41_EUMVA</name>